<dbReference type="InterPro" id="IPR011047">
    <property type="entry name" value="Quinoprotein_ADH-like_sf"/>
</dbReference>
<feature type="repeat" description="WD" evidence="3">
    <location>
        <begin position="1233"/>
        <end position="1265"/>
    </location>
</feature>
<dbReference type="InterPro" id="IPR036322">
    <property type="entry name" value="WD40_repeat_dom_sf"/>
</dbReference>
<dbReference type="Gene3D" id="2.130.10.10">
    <property type="entry name" value="YVTN repeat-like/Quinoprotein amine dehydrogenase"/>
    <property type="match status" value="3"/>
</dbReference>
<dbReference type="SUPFAM" id="SSF50978">
    <property type="entry name" value="WD40 repeat-like"/>
    <property type="match status" value="1"/>
</dbReference>
<feature type="domain" description="Nephrocystin 3-like N-terminal" evidence="4">
    <location>
        <begin position="292"/>
        <end position="445"/>
    </location>
</feature>
<dbReference type="InterPro" id="IPR027417">
    <property type="entry name" value="P-loop_NTPase"/>
</dbReference>
<dbReference type="HOGENOM" id="CLU_000288_6_3_1"/>
<organism evidence="5 6">
    <name type="scientific">Serendipita vermifera MAFF 305830</name>
    <dbReference type="NCBI Taxonomy" id="933852"/>
    <lineage>
        <taxon>Eukaryota</taxon>
        <taxon>Fungi</taxon>
        <taxon>Dikarya</taxon>
        <taxon>Basidiomycota</taxon>
        <taxon>Agaricomycotina</taxon>
        <taxon>Agaricomycetes</taxon>
        <taxon>Sebacinales</taxon>
        <taxon>Serendipitaceae</taxon>
        <taxon>Serendipita</taxon>
    </lineage>
</organism>
<sequence length="1510" mass="168056">MYGSYNYVCKLGISRQHPITEFHRPMPDFLKKGLHKVSKFTSSTLSQRAKPTLGSSKRTPDTIEKIDWALEITNVIKDISESNHLLAPLKSACALIIRGLEATRVSQRNKVEWAIITKLLGSQIDAIEKMIDMLGKEDQKCGSAWQMASTKYMEAIKAVLLEGLKEPNPSQEDTLSFAENFGSPGAKNEELLLLKATLDHAFAEFLVATNMLLTESVIQVVSSVTGLQEQLVKTVEELAEEEMADEGDHLNPSDEHCSQFMSEYDRDDSVLRVLYGLDIPLCQPQTRFALLQDIRQWAQDSNSKEQIFWLKDAAGTGKTTVAATLARDWQMNKTLAGRFFFTPNSTIASGIDQFCTIIASDTAKQIPALGGMIFNALKDVPTLGFHQQFHRLIIEPMNSLKSTKSLIFVIDALDNCDPEGREVLLNCLLEQLPGIPRLKVLLTSRPIPDIVGILQDSNLILGREVQLLNINDTALTDIRIYIHATLGKLTINEREQIVQYSGGLFIVAATACRLLQWSGEPAQLLYKLINADTKDHLDELYLEVLRQAVADPFAHDMMMSVLQIIIVAFQPVSINTIRAFLPKNMEVERFVQDLSAVLKDGNPDRPIKVLHPTFREFLAEEDRANGFLVNTLSSHTLTAIGCLVTLEGMLDYDVFGFGKEQMLLPLNRGVDHLEKKVVNLTTAAVRYAASYWTYHVAACLENGEIWSKAVQFINTRLLNWIELMSWRGTLGECIEGLLRLRIQALRSSRGDSLVLDATGAAKVSQAYQFILLHQPIITDSALQTYSSALAFTPEGSSLFDHYRRDHARRLPKIITTAPNVWTTRSILTGHTDDVRQLRFSPDGSHLATISLDKSLILWDTTSGAIVGRPYKDKGLVESLSFSSDNQYLVFCTKTSIHLWHTSNGRQKLPAIDAGSGELVQVDFSPTSLHIVSGSIRPRYGGWKEDNNIRLWSTLDGQQVGQAIQLDGRLGCFAVSPVSNLVVFISNPGFLWHAPCIVTLWDLESSLSLVQYDMPIVDDTHCVSYSPTGDRFITWDQAGALYLRDGRTGADVAQMKGSESTAIQAQFSPNGKILASTCEGSSQVFLWNAVTGNLAVTLIGHTEDIQHISFAQASNRVASVSWDQTIKVWDTTTGNKLDSFFRGYTGAVYYPTLSGDWRKLVTVSESNGINLYDADVGTMQGEELIEDEVDSDYGRPNVAFSPRGDIMVCGFTDLNDRMSLGLWNLDTCTPHVVPMKYNGGILHVAFSPDGKKLASLSMEGELMLWDGYTGRKIGGPFTIDNGRRVYFSPDSQYLASCAFRGAKILDIETNHWVWSLGEWDSAAIGTFSSNSCWIAGSSRNNLCVWDFRPGSTIPLASTELPDITRLSFGPTDDLLACATSSEVHLWRFVEDLKLISTVSINFNSRYQLGISRDGHWLAYGHLLWDIRDPEGPVTLETTSDVEQVDWGAFPQSLLTYHEGWIYSATPPGPLLPIPSHLWDPFNDWHAYGRKMVVWKRGSRLPLVIDCTPLME</sequence>
<reference evidence="6" key="2">
    <citation type="submission" date="2015-01" db="EMBL/GenBank/DDBJ databases">
        <title>Evolutionary Origins and Diversification of the Mycorrhizal Mutualists.</title>
        <authorList>
            <consortium name="DOE Joint Genome Institute"/>
            <consortium name="Mycorrhizal Genomics Consortium"/>
            <person name="Kohler A."/>
            <person name="Kuo A."/>
            <person name="Nagy L.G."/>
            <person name="Floudas D."/>
            <person name="Copeland A."/>
            <person name="Barry K.W."/>
            <person name="Cichocki N."/>
            <person name="Veneault-Fourrey C."/>
            <person name="LaButti K."/>
            <person name="Lindquist E.A."/>
            <person name="Lipzen A."/>
            <person name="Lundell T."/>
            <person name="Morin E."/>
            <person name="Murat C."/>
            <person name="Riley R."/>
            <person name="Ohm R."/>
            <person name="Sun H."/>
            <person name="Tunlid A."/>
            <person name="Henrissat B."/>
            <person name="Grigoriev I.V."/>
            <person name="Hibbett D.S."/>
            <person name="Martin F."/>
        </authorList>
    </citation>
    <scope>NUCLEOTIDE SEQUENCE [LARGE SCALE GENOMIC DNA]</scope>
    <source>
        <strain evidence="6">MAFF 305830</strain>
    </source>
</reference>
<dbReference type="Pfam" id="PF24883">
    <property type="entry name" value="NPHP3_N"/>
    <property type="match status" value="1"/>
</dbReference>
<dbReference type="STRING" id="933852.A0A0C3ATR4"/>
<accession>A0A0C3ATR4</accession>
<evidence type="ECO:0000313" key="6">
    <source>
        <dbReference type="Proteomes" id="UP000054097"/>
    </source>
</evidence>
<dbReference type="EMBL" id="KN824295">
    <property type="protein sequence ID" value="KIM27960.1"/>
    <property type="molecule type" value="Genomic_DNA"/>
</dbReference>
<dbReference type="Pfam" id="PF00400">
    <property type="entry name" value="WD40"/>
    <property type="match status" value="3"/>
</dbReference>
<dbReference type="InterPro" id="IPR015943">
    <property type="entry name" value="WD40/YVTN_repeat-like_dom_sf"/>
</dbReference>
<gene>
    <name evidence="5" type="ORF">M408DRAFT_146446</name>
</gene>
<evidence type="ECO:0000256" key="2">
    <source>
        <dbReference type="ARBA" id="ARBA00022737"/>
    </source>
</evidence>
<dbReference type="PROSITE" id="PS50294">
    <property type="entry name" value="WD_REPEATS_REGION"/>
    <property type="match status" value="2"/>
</dbReference>
<evidence type="ECO:0000256" key="3">
    <source>
        <dbReference type="PROSITE-ProRule" id="PRU00221"/>
    </source>
</evidence>
<dbReference type="PROSITE" id="PS00678">
    <property type="entry name" value="WD_REPEATS_1"/>
    <property type="match status" value="2"/>
</dbReference>
<dbReference type="InterPro" id="IPR001680">
    <property type="entry name" value="WD40_rpt"/>
</dbReference>
<dbReference type="InterPro" id="IPR056884">
    <property type="entry name" value="NPHP3-like_N"/>
</dbReference>
<protein>
    <recommendedName>
        <fullName evidence="4">Nephrocystin 3-like N-terminal domain-containing protein</fullName>
    </recommendedName>
</protein>
<dbReference type="SMART" id="SM00320">
    <property type="entry name" value="WD40"/>
    <property type="match status" value="10"/>
</dbReference>
<keyword evidence="6" id="KW-1185">Reference proteome</keyword>
<dbReference type="PANTHER" id="PTHR19848:SF8">
    <property type="entry name" value="F-BOX AND WD REPEAT DOMAIN CONTAINING 7"/>
    <property type="match status" value="1"/>
</dbReference>
<dbReference type="SUPFAM" id="SSF50998">
    <property type="entry name" value="Quinoprotein alcohol dehydrogenase-like"/>
    <property type="match status" value="1"/>
</dbReference>
<feature type="repeat" description="WD" evidence="3">
    <location>
        <begin position="1097"/>
        <end position="1138"/>
    </location>
</feature>
<name>A0A0C3ATR4_SERVB</name>
<dbReference type="SUPFAM" id="SSF52540">
    <property type="entry name" value="P-loop containing nucleoside triphosphate hydrolases"/>
    <property type="match status" value="1"/>
</dbReference>
<dbReference type="InterPro" id="IPR019775">
    <property type="entry name" value="WD40_repeat_CS"/>
</dbReference>
<keyword evidence="1 3" id="KW-0853">WD repeat</keyword>
<evidence type="ECO:0000256" key="1">
    <source>
        <dbReference type="ARBA" id="ARBA00022574"/>
    </source>
</evidence>
<proteinExistence type="predicted"/>
<keyword evidence="2" id="KW-0677">Repeat</keyword>
<dbReference type="Gene3D" id="3.40.50.300">
    <property type="entry name" value="P-loop containing nucleotide triphosphate hydrolases"/>
    <property type="match status" value="1"/>
</dbReference>
<reference evidence="5 6" key="1">
    <citation type="submission" date="2014-04" db="EMBL/GenBank/DDBJ databases">
        <authorList>
            <consortium name="DOE Joint Genome Institute"/>
            <person name="Kuo A."/>
            <person name="Zuccaro A."/>
            <person name="Kohler A."/>
            <person name="Nagy L.G."/>
            <person name="Floudas D."/>
            <person name="Copeland A."/>
            <person name="Barry K.W."/>
            <person name="Cichocki N."/>
            <person name="Veneault-Fourrey C."/>
            <person name="LaButti K."/>
            <person name="Lindquist E.A."/>
            <person name="Lipzen A."/>
            <person name="Lundell T."/>
            <person name="Morin E."/>
            <person name="Murat C."/>
            <person name="Sun H."/>
            <person name="Tunlid A."/>
            <person name="Henrissat B."/>
            <person name="Grigoriev I.V."/>
            <person name="Hibbett D.S."/>
            <person name="Martin F."/>
            <person name="Nordberg H.P."/>
            <person name="Cantor M.N."/>
            <person name="Hua S.X."/>
        </authorList>
    </citation>
    <scope>NUCLEOTIDE SEQUENCE [LARGE SCALE GENOMIC DNA]</scope>
    <source>
        <strain evidence="5 6">MAFF 305830</strain>
    </source>
</reference>
<dbReference type="PROSITE" id="PS50082">
    <property type="entry name" value="WD_REPEATS_2"/>
    <property type="match status" value="3"/>
</dbReference>
<evidence type="ECO:0000313" key="5">
    <source>
        <dbReference type="EMBL" id="KIM27960.1"/>
    </source>
</evidence>
<evidence type="ECO:0000259" key="4">
    <source>
        <dbReference type="Pfam" id="PF24883"/>
    </source>
</evidence>
<feature type="repeat" description="WD" evidence="3">
    <location>
        <begin position="827"/>
        <end position="868"/>
    </location>
</feature>
<dbReference type="OrthoDB" id="21416at2759"/>
<dbReference type="PANTHER" id="PTHR19848">
    <property type="entry name" value="WD40 REPEAT PROTEIN"/>
    <property type="match status" value="1"/>
</dbReference>
<dbReference type="Proteomes" id="UP000054097">
    <property type="component" value="Unassembled WGS sequence"/>
</dbReference>